<evidence type="ECO:0000313" key="3">
    <source>
        <dbReference type="RefSeq" id="XP_031764679.2"/>
    </source>
</evidence>
<keyword evidence="2" id="KW-1185">Reference proteome</keyword>
<organism evidence="2 3">
    <name type="scientific">Galleria mellonella</name>
    <name type="common">Greater wax moth</name>
    <dbReference type="NCBI Taxonomy" id="7137"/>
    <lineage>
        <taxon>Eukaryota</taxon>
        <taxon>Metazoa</taxon>
        <taxon>Ecdysozoa</taxon>
        <taxon>Arthropoda</taxon>
        <taxon>Hexapoda</taxon>
        <taxon>Insecta</taxon>
        <taxon>Pterygota</taxon>
        <taxon>Neoptera</taxon>
        <taxon>Endopterygota</taxon>
        <taxon>Lepidoptera</taxon>
        <taxon>Glossata</taxon>
        <taxon>Ditrysia</taxon>
        <taxon>Pyraloidea</taxon>
        <taxon>Pyralidae</taxon>
        <taxon>Galleriinae</taxon>
        <taxon>Galleria</taxon>
    </lineage>
</organism>
<gene>
    <name evidence="3" type="primary">LOC113516227</name>
</gene>
<evidence type="ECO:0000256" key="1">
    <source>
        <dbReference type="SAM" id="MobiDB-lite"/>
    </source>
</evidence>
<reference evidence="3" key="1">
    <citation type="submission" date="2025-08" db="UniProtKB">
        <authorList>
            <consortium name="RefSeq"/>
        </authorList>
    </citation>
    <scope>IDENTIFICATION</scope>
    <source>
        <tissue evidence="3">Whole larvae</tissue>
    </source>
</reference>
<feature type="region of interest" description="Disordered" evidence="1">
    <location>
        <begin position="44"/>
        <end position="70"/>
    </location>
</feature>
<sequence>MTSPASICKLLYGKLQLNIEIAAKMSRLTFILLILISTSCARRSGGGSYGRYSGRGSHGSHSYPHSTGYSGTGSNTRYIGNYHSYPASTGLSGNQQNSQLHQNIQHTQNKNAGGDLYPASTGLSGHGQTQQNNQHTPNQYHPQNSQSGGHGYHSTKTEVHHHYHYSPPQQITYGSHSFPVYHGQPPVYVYEYRDSGSRFDTLLTGLALYNLGKMSASHSYHDHYNYNEYRGNPGEICKLGVKKMNGDYEETHIDCKLMSSFIWEAHNTPTDQSSKHIVTTSVVNSTVNSNGTVSSITNTTVIDALTVKGPSIEVKPGMECFLIRISRDTSILKKSVDCNVLQLYATKSLRSDSSKSVLAKNILIICYSLYLLF</sequence>
<name>A0A6J3C185_GALME</name>
<dbReference type="KEGG" id="gmw:113516227"/>
<dbReference type="AlphaFoldDB" id="A0A6J3C185"/>
<dbReference type="InParanoid" id="A0A6J3C185"/>
<dbReference type="RefSeq" id="XP_031764679.2">
    <property type="nucleotide sequence ID" value="XM_031908819.2"/>
</dbReference>
<accession>A0A6J3C185</accession>
<protein>
    <submittedName>
        <fullName evidence="3">Uncharacterized protein LOC113516227</fullName>
    </submittedName>
</protein>
<dbReference type="Proteomes" id="UP001652740">
    <property type="component" value="Unplaced"/>
</dbReference>
<feature type="region of interest" description="Disordered" evidence="1">
    <location>
        <begin position="109"/>
        <end position="155"/>
    </location>
</feature>
<dbReference type="GeneID" id="113516227"/>
<feature type="compositionally biased region" description="Low complexity" evidence="1">
    <location>
        <begin position="50"/>
        <end position="69"/>
    </location>
</feature>
<evidence type="ECO:0000313" key="2">
    <source>
        <dbReference type="Proteomes" id="UP001652740"/>
    </source>
</evidence>
<proteinExistence type="predicted"/>
<feature type="compositionally biased region" description="Low complexity" evidence="1">
    <location>
        <begin position="128"/>
        <end position="144"/>
    </location>
</feature>